<proteinExistence type="predicted"/>
<dbReference type="AlphaFoldDB" id="X6NJL4"/>
<evidence type="ECO:0000313" key="2">
    <source>
        <dbReference type="Proteomes" id="UP000023152"/>
    </source>
</evidence>
<keyword evidence="2" id="KW-1185">Reference proteome</keyword>
<organism evidence="1 2">
    <name type="scientific">Reticulomyxa filosa</name>
    <dbReference type="NCBI Taxonomy" id="46433"/>
    <lineage>
        <taxon>Eukaryota</taxon>
        <taxon>Sar</taxon>
        <taxon>Rhizaria</taxon>
        <taxon>Retaria</taxon>
        <taxon>Foraminifera</taxon>
        <taxon>Monothalamids</taxon>
        <taxon>Reticulomyxidae</taxon>
        <taxon>Reticulomyxa</taxon>
    </lineage>
</organism>
<reference evidence="1 2" key="1">
    <citation type="journal article" date="2013" name="Curr. Biol.">
        <title>The Genome of the Foraminiferan Reticulomyxa filosa.</title>
        <authorList>
            <person name="Glockner G."/>
            <person name="Hulsmann N."/>
            <person name="Schleicher M."/>
            <person name="Noegel A.A."/>
            <person name="Eichinger L."/>
            <person name="Gallinger C."/>
            <person name="Pawlowski J."/>
            <person name="Sierra R."/>
            <person name="Euteneuer U."/>
            <person name="Pillet L."/>
            <person name="Moustafa A."/>
            <person name="Platzer M."/>
            <person name="Groth M."/>
            <person name="Szafranski K."/>
            <person name="Schliwa M."/>
        </authorList>
    </citation>
    <scope>NUCLEOTIDE SEQUENCE [LARGE SCALE GENOMIC DNA]</scope>
</reference>
<gene>
    <name evidence="1" type="ORF">RFI_10644</name>
</gene>
<accession>X6NJL4</accession>
<protein>
    <submittedName>
        <fullName evidence="1">Uncharacterized protein</fullName>
    </submittedName>
</protein>
<name>X6NJL4_RETFI</name>
<evidence type="ECO:0000313" key="1">
    <source>
        <dbReference type="EMBL" id="ETO26495.1"/>
    </source>
</evidence>
<dbReference type="Proteomes" id="UP000023152">
    <property type="component" value="Unassembled WGS sequence"/>
</dbReference>
<sequence>MKKKINSNYKIILNINESKIQNCEHRFALHNEMKKIYERICVTISDKLEVKKKNDITTPDAKENFFKKKQFVKKKIYISYFKKFSLLWCVTILKLEYCH</sequence>
<comment type="caution">
    <text evidence="1">The sequence shown here is derived from an EMBL/GenBank/DDBJ whole genome shotgun (WGS) entry which is preliminary data.</text>
</comment>
<dbReference type="EMBL" id="ASPP01007841">
    <property type="protein sequence ID" value="ETO26495.1"/>
    <property type="molecule type" value="Genomic_DNA"/>
</dbReference>